<dbReference type="PANTHER" id="PTHR46618">
    <property type="entry name" value="ARMADILLO REPEAT-CONTAINING PROTEIN 3"/>
    <property type="match status" value="1"/>
</dbReference>
<feature type="domain" description="WW" evidence="3">
    <location>
        <begin position="98"/>
        <end position="131"/>
    </location>
</feature>
<dbReference type="InterPro" id="IPR052441">
    <property type="entry name" value="Armadillo-Ser/Thr_Kinase"/>
</dbReference>
<keyword evidence="1" id="KW-0677">Repeat</keyword>
<organism evidence="4">
    <name type="scientific">Palpitomonas bilix</name>
    <dbReference type="NCBI Taxonomy" id="652834"/>
    <lineage>
        <taxon>Eukaryota</taxon>
        <taxon>Eukaryota incertae sedis</taxon>
    </lineage>
</organism>
<dbReference type="SUPFAM" id="SSF48371">
    <property type="entry name" value="ARM repeat"/>
    <property type="match status" value="4"/>
</dbReference>
<feature type="compositionally biased region" description="Polar residues" evidence="2">
    <location>
        <begin position="145"/>
        <end position="162"/>
    </location>
</feature>
<evidence type="ECO:0000256" key="1">
    <source>
        <dbReference type="ARBA" id="ARBA00022737"/>
    </source>
</evidence>
<dbReference type="InterPro" id="IPR036020">
    <property type="entry name" value="WW_dom_sf"/>
</dbReference>
<dbReference type="SUPFAM" id="SSF51045">
    <property type="entry name" value="WW domain"/>
    <property type="match status" value="1"/>
</dbReference>
<dbReference type="Gene3D" id="2.20.70.10">
    <property type="match status" value="1"/>
</dbReference>
<feature type="compositionally biased region" description="Pro residues" evidence="2">
    <location>
        <begin position="129"/>
        <end position="140"/>
    </location>
</feature>
<reference evidence="4" key="1">
    <citation type="submission" date="2021-01" db="EMBL/GenBank/DDBJ databases">
        <authorList>
            <person name="Corre E."/>
            <person name="Pelletier E."/>
            <person name="Niang G."/>
            <person name="Scheremetjew M."/>
            <person name="Finn R."/>
            <person name="Kale V."/>
            <person name="Holt S."/>
            <person name="Cochrane G."/>
            <person name="Meng A."/>
            <person name="Brown T."/>
            <person name="Cohen L."/>
        </authorList>
    </citation>
    <scope>NUCLEOTIDE SEQUENCE</scope>
    <source>
        <strain evidence="4">NIES-2562</strain>
    </source>
</reference>
<dbReference type="Pfam" id="PF00397">
    <property type="entry name" value="WW"/>
    <property type="match status" value="1"/>
</dbReference>
<dbReference type="CDD" id="cd00201">
    <property type="entry name" value="WW"/>
    <property type="match status" value="1"/>
</dbReference>
<accession>A0A7S3G9I9</accession>
<gene>
    <name evidence="4" type="ORF">PBIL07802_LOCUS15067</name>
</gene>
<evidence type="ECO:0000256" key="2">
    <source>
        <dbReference type="SAM" id="MobiDB-lite"/>
    </source>
</evidence>
<protein>
    <recommendedName>
        <fullName evidence="3">WW domain-containing protein</fullName>
    </recommendedName>
</protein>
<feature type="compositionally biased region" description="Gly residues" evidence="2">
    <location>
        <begin position="198"/>
        <end position="208"/>
    </location>
</feature>
<dbReference type="InterPro" id="IPR001202">
    <property type="entry name" value="WW_dom"/>
</dbReference>
<dbReference type="InterPro" id="IPR011989">
    <property type="entry name" value="ARM-like"/>
</dbReference>
<dbReference type="EMBL" id="HBIB01023020">
    <property type="protein sequence ID" value="CAE0252838.1"/>
    <property type="molecule type" value="Transcribed_RNA"/>
</dbReference>
<feature type="compositionally biased region" description="Low complexity" evidence="2">
    <location>
        <begin position="44"/>
        <end position="87"/>
    </location>
</feature>
<dbReference type="InterPro" id="IPR016024">
    <property type="entry name" value="ARM-type_fold"/>
</dbReference>
<dbReference type="InterPro" id="IPR000225">
    <property type="entry name" value="Armadillo"/>
</dbReference>
<dbReference type="SMART" id="SM00456">
    <property type="entry name" value="WW"/>
    <property type="match status" value="1"/>
</dbReference>
<feature type="region of interest" description="Disordered" evidence="2">
    <location>
        <begin position="43"/>
        <end position="208"/>
    </location>
</feature>
<evidence type="ECO:0000313" key="4">
    <source>
        <dbReference type="EMBL" id="CAE0252838.1"/>
    </source>
</evidence>
<proteinExistence type="predicted"/>
<evidence type="ECO:0000259" key="3">
    <source>
        <dbReference type="PROSITE" id="PS50020"/>
    </source>
</evidence>
<dbReference type="PROSITE" id="PS50020">
    <property type="entry name" value="WW_DOMAIN_2"/>
    <property type="match status" value="1"/>
</dbReference>
<dbReference type="Gene3D" id="1.25.10.10">
    <property type="entry name" value="Leucine-rich Repeat Variant"/>
    <property type="match status" value="4"/>
</dbReference>
<name>A0A7S3G9I9_9EUKA</name>
<dbReference type="PROSITE" id="PS01159">
    <property type="entry name" value="WW_DOMAIN_1"/>
    <property type="match status" value="1"/>
</dbReference>
<feature type="compositionally biased region" description="Polar residues" evidence="2">
    <location>
        <begin position="182"/>
        <end position="196"/>
    </location>
</feature>
<dbReference type="SMART" id="SM00185">
    <property type="entry name" value="ARM"/>
    <property type="match status" value="5"/>
</dbReference>
<dbReference type="PANTHER" id="PTHR46618:SF1">
    <property type="entry name" value="ARMADILLO REPEAT-CONTAINING PROTEIN 3"/>
    <property type="match status" value="1"/>
</dbReference>
<sequence>MSGAPRLVVCGKCSVTLQVPPQQTKYIRCGNCNSVIDVTTAASRPAQQKPAQQSQQYQPQYQQQQQQQRQQQQQQQQQYAQRGGFAPPAAPPPSAGFSQLPPGWIQMADPTGRPYFVNQQTGKSQWERPAPPAGPPPASGAPPSYNSISASMHGSGSNQGFPGQSAAHTSSGGGSGSGAATNPTVTPQPSGQTAAHSSGGGRTNYGYGSGSGGLESSVYSYASSAAAGRGHSSGDGSSMYPEELEQINPHADAESLADALERFNDLAAIRGPKTSNPSTVKRALSILQSLQNNGDEGVRESACRVIATLALEETARPVICSEGGVRLLLTLCGNDEDRIATQTARAISQLSNSPRSADCLRDDGALQFLLKVIGSSVESLADWASQGLKTAVSKSEQNAKWVSRRGLAPLCALLGSAYVGVRENAILSLRLLVKNEATMDPTMDRPELVRGLMSAIKDAMHENSRIGMEALGAALDAAATCIRDEETATAAMQCEEGMLSEVVSSQDQSVKNHSIDLIASIMNYLPGGSTSLAPLLTTSGVIEEALSSLDMELSEHHQAAIARSLGMLIPLVMLDQVQETFVERGGPSKLGKMINTSFSSVRELAIVLAAKFATYNAGIAAQIATSGALSFVTQALPFLITSRPSPAFDPEKEILLNCRLLNSLIGIVYEEPCFRDESFVTVIKNIMHSPTEETVVYCTNILAELLCHDASRNTVVRVGGIGELLGLVRPDGGAKTLAAARALSSVGKSERGAQELVEANGVNVFINCLSNDACAPGLKAECTRAISSMAAQDSMLQSFMKCNGMEAVISLLFSDNITLKEAGLDFFMQVSPDPALIDSFVKGGGLLSLVGTACAADGDVKLRAKALNVACQLSVNREFRKQLSQSQELAGSIGALVSDIQGDAEFVAAALRTFGFLCVDPSFVESFLTEEVLQAIVTATSMGPLQASAIQCIVRVSECADDAWSEIVKVGGIQLLMTMFNTTDSRAVNFALSGLQSCSTDVDMREHIAKVDIFAPRIVSHVIDGDAAAQIMAAEILSNMCQDPDFLVELKQLGERVHLPRKIKVDNLSIARPLLKTVRLLIKGNDERVLEAVLERLDSMTSFIDIETPIAMQEAVLLLTQVCAQSKEGKAAVLDDMTVTRRLIGLVPAVSPAVQSQIMSLLALLAEESSFSADSVLDKGGSSVIYNLMQSGKAFLEKPALELVANLTSKSEVLPVLESSGIANVLFSKISHLDLSNPSSSRLCKAVASLIVRAKDSEEKAKELVGTGAISNAVKAVTDRDDNAMPAAISLLASTATLAPVRTEALKEGLLEPFLDFVISGRLQGWDVNDNVAAGKFVSVICSQSFAMSEFNSWGGFSKAVENLNQDDLGKAAVMLHAITSLSLKGFAGDESLAELPKALVPFLSCGMSLVEKLAAKGIRHSLAVLEECADVQEVLEALVNTYLNRMERGDSDRLVAFRAYSAIEELLLFPSAREGVSPELAVKAAQRLKTMHDKNGSMATMLKDIVNKLRLCS</sequence>